<name>A0ABN0UF35_9ACTN</name>
<sequence>MKLGVSLYSYTSEFGTTLTLDDCIEDVADLGASGLEILGEAHVENYPSPSTAWIDAWFARLSRWELTPTCYGSWVDTRRGRRPITVDEAVAQLETDIRLASTLGFAYVRPKLGVVTDDLEPDPVWEPATERVLDLAAEKNVIICPEIHWPSVIKSKVVDDYLAFIQRTGTSHFALLMDTGVFQTSMHRRTGGVASRMGDKGGRPPEVPVVPVSDLEDVLDHVCHVQAKFYEIDDDLQDHYIPWKEFLDLLTRRGWDGWLSSEYEGDYGVGRASDQLRRQHALIRTLSDVR</sequence>
<dbReference type="Gene3D" id="3.20.20.150">
    <property type="entry name" value="Divalent-metal-dependent TIM barrel enzymes"/>
    <property type="match status" value="1"/>
</dbReference>
<dbReference type="RefSeq" id="WP_344650091.1">
    <property type="nucleotide sequence ID" value="NZ_BAAAGX010000014.1"/>
</dbReference>
<evidence type="ECO:0000259" key="1">
    <source>
        <dbReference type="Pfam" id="PF01261"/>
    </source>
</evidence>
<dbReference type="PANTHER" id="PTHR12110:SF41">
    <property type="entry name" value="INOSOSE DEHYDRATASE"/>
    <property type="match status" value="1"/>
</dbReference>
<dbReference type="InterPro" id="IPR013022">
    <property type="entry name" value="Xyl_isomerase-like_TIM-brl"/>
</dbReference>
<reference evidence="2 3" key="1">
    <citation type="journal article" date="2019" name="Int. J. Syst. Evol. Microbiol.">
        <title>The Global Catalogue of Microorganisms (GCM) 10K type strain sequencing project: providing services to taxonomists for standard genome sequencing and annotation.</title>
        <authorList>
            <consortium name="The Broad Institute Genomics Platform"/>
            <consortium name="The Broad Institute Genome Sequencing Center for Infectious Disease"/>
            <person name="Wu L."/>
            <person name="Ma J."/>
        </authorList>
    </citation>
    <scope>NUCLEOTIDE SEQUENCE [LARGE SCALE GENOMIC DNA]</scope>
    <source>
        <strain evidence="2 3">JCM 10425</strain>
    </source>
</reference>
<accession>A0ABN0UF35</accession>
<evidence type="ECO:0000313" key="2">
    <source>
        <dbReference type="EMBL" id="GAA0248479.1"/>
    </source>
</evidence>
<dbReference type="Pfam" id="PF01261">
    <property type="entry name" value="AP_endonuc_2"/>
    <property type="match status" value="1"/>
</dbReference>
<dbReference type="InterPro" id="IPR050312">
    <property type="entry name" value="IolE/XylAMocC-like"/>
</dbReference>
<dbReference type="SUPFAM" id="SSF51658">
    <property type="entry name" value="Xylose isomerase-like"/>
    <property type="match status" value="1"/>
</dbReference>
<dbReference type="InterPro" id="IPR036237">
    <property type="entry name" value="Xyl_isomerase-like_sf"/>
</dbReference>
<dbReference type="Proteomes" id="UP001500967">
    <property type="component" value="Unassembled WGS sequence"/>
</dbReference>
<proteinExistence type="predicted"/>
<comment type="caution">
    <text evidence="2">The sequence shown here is derived from an EMBL/GenBank/DDBJ whole genome shotgun (WGS) entry which is preliminary data.</text>
</comment>
<feature type="domain" description="Xylose isomerase-like TIM barrel" evidence="1">
    <location>
        <begin position="25"/>
        <end position="281"/>
    </location>
</feature>
<keyword evidence="3" id="KW-1185">Reference proteome</keyword>
<evidence type="ECO:0000313" key="3">
    <source>
        <dbReference type="Proteomes" id="UP001500967"/>
    </source>
</evidence>
<gene>
    <name evidence="2" type="ORF">GCM10009539_37220</name>
</gene>
<organism evidence="2 3">
    <name type="scientific">Cryptosporangium japonicum</name>
    <dbReference type="NCBI Taxonomy" id="80872"/>
    <lineage>
        <taxon>Bacteria</taxon>
        <taxon>Bacillati</taxon>
        <taxon>Actinomycetota</taxon>
        <taxon>Actinomycetes</taxon>
        <taxon>Cryptosporangiales</taxon>
        <taxon>Cryptosporangiaceae</taxon>
        <taxon>Cryptosporangium</taxon>
    </lineage>
</organism>
<dbReference type="EMBL" id="BAAAGX010000014">
    <property type="protein sequence ID" value="GAA0248479.1"/>
    <property type="molecule type" value="Genomic_DNA"/>
</dbReference>
<protein>
    <recommendedName>
        <fullName evidence="1">Xylose isomerase-like TIM barrel domain-containing protein</fullName>
    </recommendedName>
</protein>
<dbReference type="PANTHER" id="PTHR12110">
    <property type="entry name" value="HYDROXYPYRUVATE ISOMERASE"/>
    <property type="match status" value="1"/>
</dbReference>